<keyword evidence="2" id="KW-1185">Reference proteome</keyword>
<dbReference type="Gene3D" id="3.30.420.40">
    <property type="match status" value="2"/>
</dbReference>
<organism evidence="1 2">
    <name type="scientific">Fulmarus glacialis</name>
    <name type="common">Northern fulmar</name>
    <dbReference type="NCBI Taxonomy" id="30455"/>
    <lineage>
        <taxon>Eukaryota</taxon>
        <taxon>Metazoa</taxon>
        <taxon>Chordata</taxon>
        <taxon>Craniata</taxon>
        <taxon>Vertebrata</taxon>
        <taxon>Euteleostomi</taxon>
        <taxon>Archelosauria</taxon>
        <taxon>Archosauria</taxon>
        <taxon>Dinosauria</taxon>
        <taxon>Saurischia</taxon>
        <taxon>Theropoda</taxon>
        <taxon>Coelurosauria</taxon>
        <taxon>Aves</taxon>
        <taxon>Neognathae</taxon>
        <taxon>Neoaves</taxon>
        <taxon>Aequornithes</taxon>
        <taxon>Procellariiformes</taxon>
        <taxon>Procellariidae</taxon>
        <taxon>Fulmarus</taxon>
    </lineage>
</organism>
<proteinExistence type="predicted"/>
<dbReference type="PANTHER" id="PTHR11937">
    <property type="entry name" value="ACTIN"/>
    <property type="match status" value="1"/>
</dbReference>
<dbReference type="SUPFAM" id="SSF53067">
    <property type="entry name" value="Actin-like ATPase domain"/>
    <property type="match status" value="1"/>
</dbReference>
<dbReference type="Gene3D" id="3.90.640.10">
    <property type="entry name" value="Actin, Chain A, domain 4"/>
    <property type="match status" value="1"/>
</dbReference>
<dbReference type="InterPro" id="IPR004000">
    <property type="entry name" value="Actin"/>
</dbReference>
<accession>A0A093LHV2</accession>
<dbReference type="InterPro" id="IPR043129">
    <property type="entry name" value="ATPase_NBD"/>
</dbReference>
<dbReference type="Pfam" id="PF00022">
    <property type="entry name" value="Actin"/>
    <property type="match status" value="1"/>
</dbReference>
<name>A0A093LHV2_FULGA</name>
<evidence type="ECO:0000313" key="1">
    <source>
        <dbReference type="EMBL" id="KFW08536.1"/>
    </source>
</evidence>
<sequence length="154" mass="17017">CYVSMDHEGDLHDQGYHYPARFQAPDGHWITLDKERFCCPAKLLHQSSPGLHHLALQSLQKVPDHARRDTVGNIVLSGGSLMFPGFPKRMCLELNALFHGTGCQIQVLASPERGTAPLLGGGGSMAASLTSFQRAWMAKGEYQEHGAEYMHKIF</sequence>
<dbReference type="AlphaFoldDB" id="A0A093LHV2"/>
<protein>
    <submittedName>
        <fullName evidence="1">Actin-like 10</fullName>
    </submittedName>
</protein>
<evidence type="ECO:0000313" key="2">
    <source>
        <dbReference type="Proteomes" id="UP000053806"/>
    </source>
</evidence>
<dbReference type="EMBL" id="KK604937">
    <property type="protein sequence ID" value="KFW08536.1"/>
    <property type="molecule type" value="Genomic_DNA"/>
</dbReference>
<gene>
    <name evidence="1" type="ORF">N327_03926</name>
</gene>
<dbReference type="Proteomes" id="UP000053806">
    <property type="component" value="Unassembled WGS sequence"/>
</dbReference>
<feature type="non-terminal residue" evidence="1">
    <location>
        <position position="1"/>
    </location>
</feature>
<feature type="non-terminal residue" evidence="1">
    <location>
        <position position="154"/>
    </location>
</feature>
<reference evidence="1 2" key="1">
    <citation type="submission" date="2014-04" db="EMBL/GenBank/DDBJ databases">
        <title>Genome evolution of avian class.</title>
        <authorList>
            <person name="Zhang G."/>
            <person name="Li C."/>
        </authorList>
    </citation>
    <scope>NUCLEOTIDE SEQUENCE [LARGE SCALE GENOMIC DNA]</scope>
    <source>
        <strain evidence="1">BGI_N327</strain>
    </source>
</reference>